<reference evidence="1" key="1">
    <citation type="submission" date="2019-08" db="EMBL/GenBank/DDBJ databases">
        <authorList>
            <person name="Kucharzyk K."/>
            <person name="Murdoch R.W."/>
            <person name="Higgins S."/>
            <person name="Loffler F."/>
        </authorList>
    </citation>
    <scope>NUCLEOTIDE SEQUENCE</scope>
</reference>
<dbReference type="Gene3D" id="3.40.50.150">
    <property type="entry name" value="Vaccinia Virus protein VP39"/>
    <property type="match status" value="1"/>
</dbReference>
<proteinExistence type="predicted"/>
<organism evidence="1">
    <name type="scientific">bioreactor metagenome</name>
    <dbReference type="NCBI Taxonomy" id="1076179"/>
    <lineage>
        <taxon>unclassified sequences</taxon>
        <taxon>metagenomes</taxon>
        <taxon>ecological metagenomes</taxon>
    </lineage>
</organism>
<dbReference type="InterPro" id="IPR029063">
    <property type="entry name" value="SAM-dependent_MTases_sf"/>
</dbReference>
<dbReference type="SUPFAM" id="SSF53335">
    <property type="entry name" value="S-adenosyl-L-methionine-dependent methyltransferases"/>
    <property type="match status" value="2"/>
</dbReference>
<comment type="caution">
    <text evidence="1">The sequence shown here is derived from an EMBL/GenBank/DDBJ whole genome shotgun (WGS) entry which is preliminary data.</text>
</comment>
<evidence type="ECO:0008006" key="2">
    <source>
        <dbReference type="Google" id="ProtNLM"/>
    </source>
</evidence>
<name>A0A645APY7_9ZZZZ</name>
<dbReference type="AlphaFoldDB" id="A0A645APY7"/>
<dbReference type="EMBL" id="VSSQ01013515">
    <property type="protein sequence ID" value="MPM51664.1"/>
    <property type="molecule type" value="Genomic_DNA"/>
</dbReference>
<accession>A0A645APY7</accession>
<evidence type="ECO:0000313" key="1">
    <source>
        <dbReference type="EMBL" id="MPM51664.1"/>
    </source>
</evidence>
<gene>
    <name evidence="1" type="ORF">SDC9_98415</name>
</gene>
<protein>
    <recommendedName>
        <fullName evidence="2">Methyltransferase type 11 domain-containing protein</fullName>
    </recommendedName>
</protein>
<sequence>MGPMYHLLEEEDRIKAVNSALKLLKPNGIIFVSFISVYGGLIYMTKCAQDIIISEVPMEINFRETVINRRSYSGEAFTLAHFIQMKEILPFMERFPLEKLHLFGQEGIMTLNEDKIMSQPQNVIDAFVDFSLKVCENEELLSWSEHLMYVGRKKQC</sequence>